<dbReference type="OrthoDB" id="10397150at2759"/>
<organism evidence="1 2">
    <name type="scientific">Colletotrichum salicis</name>
    <dbReference type="NCBI Taxonomy" id="1209931"/>
    <lineage>
        <taxon>Eukaryota</taxon>
        <taxon>Fungi</taxon>
        <taxon>Dikarya</taxon>
        <taxon>Ascomycota</taxon>
        <taxon>Pezizomycotina</taxon>
        <taxon>Sordariomycetes</taxon>
        <taxon>Hypocreomycetidae</taxon>
        <taxon>Glomerellales</taxon>
        <taxon>Glomerellaceae</taxon>
        <taxon>Colletotrichum</taxon>
        <taxon>Colletotrichum acutatum species complex</taxon>
    </lineage>
</organism>
<evidence type="ECO:0000313" key="1">
    <source>
        <dbReference type="EMBL" id="KXH66182.1"/>
    </source>
</evidence>
<accession>A0A135V0R7</accession>
<protein>
    <submittedName>
        <fullName evidence="1">Uncharacterized protein</fullName>
    </submittedName>
</protein>
<reference evidence="1 2" key="1">
    <citation type="submission" date="2014-02" db="EMBL/GenBank/DDBJ databases">
        <title>The genome sequence of Colletotrichum salicis CBS 607.94.</title>
        <authorList>
            <person name="Baroncelli R."/>
            <person name="Thon M.R."/>
        </authorList>
    </citation>
    <scope>NUCLEOTIDE SEQUENCE [LARGE SCALE GENOMIC DNA]</scope>
    <source>
        <strain evidence="1 2">CBS 607.94</strain>
    </source>
</reference>
<dbReference type="EMBL" id="JFFI01000736">
    <property type="protein sequence ID" value="KXH66182.1"/>
    <property type="molecule type" value="Genomic_DNA"/>
</dbReference>
<name>A0A135V0R7_9PEZI</name>
<proteinExistence type="predicted"/>
<dbReference type="Proteomes" id="UP000070121">
    <property type="component" value="Unassembled WGS sequence"/>
</dbReference>
<dbReference type="AlphaFoldDB" id="A0A135V0R7"/>
<evidence type="ECO:0000313" key="2">
    <source>
        <dbReference type="Proteomes" id="UP000070121"/>
    </source>
</evidence>
<sequence length="85" mass="9569">MPLALSEHPMAHRAEGAAVQWLFFLQQNLARTGLDPQRRYSPARFVPHRRDAARDAVKDRPAPFLVGSLNSVVNQQMPPHGWDTA</sequence>
<keyword evidence="2" id="KW-1185">Reference proteome</keyword>
<gene>
    <name evidence="1" type="ORF">CSAL01_05325</name>
</gene>
<comment type="caution">
    <text evidence="1">The sequence shown here is derived from an EMBL/GenBank/DDBJ whole genome shotgun (WGS) entry which is preliminary data.</text>
</comment>